<protein>
    <submittedName>
        <fullName evidence="2">Uncharacterized protein</fullName>
    </submittedName>
</protein>
<evidence type="ECO:0000313" key="2">
    <source>
        <dbReference type="EMBL" id="TFY57306.1"/>
    </source>
</evidence>
<feature type="compositionally biased region" description="Low complexity" evidence="1">
    <location>
        <begin position="285"/>
        <end position="295"/>
    </location>
</feature>
<organism evidence="2 3">
    <name type="scientific">Rhodofomes roseus</name>
    <dbReference type="NCBI Taxonomy" id="34475"/>
    <lineage>
        <taxon>Eukaryota</taxon>
        <taxon>Fungi</taxon>
        <taxon>Dikarya</taxon>
        <taxon>Basidiomycota</taxon>
        <taxon>Agaricomycotina</taxon>
        <taxon>Agaricomycetes</taxon>
        <taxon>Polyporales</taxon>
        <taxon>Rhodofomes</taxon>
    </lineage>
</organism>
<gene>
    <name evidence="2" type="ORF">EVJ58_g7101</name>
</gene>
<proteinExistence type="predicted"/>
<dbReference type="Proteomes" id="UP000298390">
    <property type="component" value="Unassembled WGS sequence"/>
</dbReference>
<feature type="compositionally biased region" description="Gly residues" evidence="1">
    <location>
        <begin position="224"/>
        <end position="248"/>
    </location>
</feature>
<feature type="compositionally biased region" description="Acidic residues" evidence="1">
    <location>
        <begin position="185"/>
        <end position="196"/>
    </location>
</feature>
<name>A0A4Y9Y4B0_9APHY</name>
<dbReference type="AlphaFoldDB" id="A0A4Y9Y4B0"/>
<comment type="caution">
    <text evidence="2">The sequence shown here is derived from an EMBL/GenBank/DDBJ whole genome shotgun (WGS) entry which is preliminary data.</text>
</comment>
<reference evidence="2 3" key="1">
    <citation type="submission" date="2019-01" db="EMBL/GenBank/DDBJ databases">
        <title>Genome sequencing of the rare red list fungi Fomitopsis rosea.</title>
        <authorList>
            <person name="Buettner E."/>
            <person name="Kellner H."/>
        </authorList>
    </citation>
    <scope>NUCLEOTIDE SEQUENCE [LARGE SCALE GENOMIC DNA]</scope>
    <source>
        <strain evidence="2 3">DSM 105464</strain>
    </source>
</reference>
<feature type="compositionally biased region" description="Polar residues" evidence="1">
    <location>
        <begin position="169"/>
        <end position="184"/>
    </location>
</feature>
<dbReference type="STRING" id="34475.A0A4Y9Y4B0"/>
<feature type="compositionally biased region" description="Acidic residues" evidence="1">
    <location>
        <begin position="268"/>
        <end position="281"/>
    </location>
</feature>
<feature type="region of interest" description="Disordered" evidence="1">
    <location>
        <begin position="330"/>
        <end position="356"/>
    </location>
</feature>
<feature type="region of interest" description="Disordered" evidence="1">
    <location>
        <begin position="161"/>
        <end position="310"/>
    </location>
</feature>
<feature type="compositionally biased region" description="Low complexity" evidence="1">
    <location>
        <begin position="77"/>
        <end position="107"/>
    </location>
</feature>
<evidence type="ECO:0000313" key="3">
    <source>
        <dbReference type="Proteomes" id="UP000298390"/>
    </source>
</evidence>
<dbReference type="EMBL" id="SEKV01000438">
    <property type="protein sequence ID" value="TFY57306.1"/>
    <property type="molecule type" value="Genomic_DNA"/>
</dbReference>
<evidence type="ECO:0000256" key="1">
    <source>
        <dbReference type="SAM" id="MobiDB-lite"/>
    </source>
</evidence>
<feature type="region of interest" description="Disordered" evidence="1">
    <location>
        <begin position="63"/>
        <end position="122"/>
    </location>
</feature>
<feature type="compositionally biased region" description="Low complexity" evidence="1">
    <location>
        <begin position="213"/>
        <end position="223"/>
    </location>
</feature>
<sequence length="356" mass="37428">MYPFPSELVASLDYDYADALSQLSGPPSPEAHILDYLSSASAEAADFFKPGTSADTVRTLTIEANARPISDEPEVPLSPDSSTSEFSTETSTSSGGLSRCSSRSASTDYGEELPPADSPRQRLRVSAFGIPWPSFGKNSHTPTLSCYTEYKLFDIDPSAAATADDVTERISQPHSARSSYYYNDSDTEYSEPVDGEDSMHRGASFGGSGSSGYNGYSNGRSNGSAGGSGYGGSSSGFGGHGGAGGGRRGNGDGYRRPPGPLVTSSESETSEEEESSSDEDDYRTARTATSRGSRGSQDDDVPLAQQIPTALTAQRTIRRQVREVLAKLRGEAAGGLRSLLKQAESRHGGGFDPVGL</sequence>
<accession>A0A4Y9Y4B0</accession>